<evidence type="ECO:0000259" key="9">
    <source>
        <dbReference type="SMART" id="SM00848"/>
    </source>
</evidence>
<dbReference type="SUPFAM" id="SSF54001">
    <property type="entry name" value="Cysteine proteinases"/>
    <property type="match status" value="1"/>
</dbReference>
<accession>A0A812D8I8</accession>
<evidence type="ECO:0000256" key="3">
    <source>
        <dbReference type="ARBA" id="ARBA00022801"/>
    </source>
</evidence>
<dbReference type="InterPro" id="IPR000169">
    <property type="entry name" value="Pept_cys_AS"/>
</dbReference>
<dbReference type="EMBL" id="CAHIKZ030002762">
    <property type="protein sequence ID" value="CAE1291707.1"/>
    <property type="molecule type" value="Genomic_DNA"/>
</dbReference>
<evidence type="ECO:0000313" key="10">
    <source>
        <dbReference type="EMBL" id="CAE1291707.1"/>
    </source>
</evidence>
<keyword evidence="4" id="KW-0788">Thiol protease</keyword>
<dbReference type="GO" id="GO:0006508">
    <property type="term" value="P:proteolysis"/>
    <property type="evidence" value="ECO:0007669"/>
    <property type="project" value="UniProtKB-KW"/>
</dbReference>
<feature type="domain" description="Cathepsin propeptide inhibitor" evidence="9">
    <location>
        <begin position="752"/>
        <end position="811"/>
    </location>
</feature>
<evidence type="ECO:0000259" key="8">
    <source>
        <dbReference type="SMART" id="SM00645"/>
    </source>
</evidence>
<dbReference type="PROSITE" id="PS00139">
    <property type="entry name" value="THIOL_PROTEASE_CYS"/>
    <property type="match status" value="1"/>
</dbReference>
<dbReference type="InterPro" id="IPR025660">
    <property type="entry name" value="Pept_his_AS"/>
</dbReference>
<keyword evidence="3 10" id="KW-0378">Hydrolase</keyword>
<dbReference type="InterPro" id="IPR043502">
    <property type="entry name" value="DNA/RNA_pol_sf"/>
</dbReference>
<evidence type="ECO:0000256" key="4">
    <source>
        <dbReference type="ARBA" id="ARBA00022807"/>
    </source>
</evidence>
<feature type="compositionally biased region" description="Low complexity" evidence="7">
    <location>
        <begin position="616"/>
        <end position="633"/>
    </location>
</feature>
<feature type="compositionally biased region" description="Low complexity" evidence="7">
    <location>
        <begin position="534"/>
        <end position="606"/>
    </location>
</feature>
<dbReference type="FunFam" id="2.40.70.10:FF:000130">
    <property type="entry name" value="Retrovirus-related Pol polyprotein from transposon opus-like Protein"/>
    <property type="match status" value="1"/>
</dbReference>
<dbReference type="PRINTS" id="PR00705">
    <property type="entry name" value="PAPAIN"/>
</dbReference>
<evidence type="ECO:0000256" key="6">
    <source>
        <dbReference type="ARBA" id="ARBA00023157"/>
    </source>
</evidence>
<dbReference type="SMART" id="SM00848">
    <property type="entry name" value="Inhibitor_I29"/>
    <property type="match status" value="1"/>
</dbReference>
<feature type="region of interest" description="Disordered" evidence="7">
    <location>
        <begin position="249"/>
        <end position="287"/>
    </location>
</feature>
<reference evidence="10" key="1">
    <citation type="submission" date="2021-01" db="EMBL/GenBank/DDBJ databases">
        <authorList>
            <person name="Li R."/>
            <person name="Bekaert M."/>
        </authorList>
    </citation>
    <scope>NUCLEOTIDE SEQUENCE</scope>
    <source>
        <strain evidence="10">Farmed</strain>
    </source>
</reference>
<dbReference type="Proteomes" id="UP000597762">
    <property type="component" value="Unassembled WGS sequence"/>
</dbReference>
<organism evidence="10 11">
    <name type="scientific">Acanthosepion pharaonis</name>
    <name type="common">Pharaoh cuttlefish</name>
    <name type="synonym">Sepia pharaonis</name>
    <dbReference type="NCBI Taxonomy" id="158019"/>
    <lineage>
        <taxon>Eukaryota</taxon>
        <taxon>Metazoa</taxon>
        <taxon>Spiralia</taxon>
        <taxon>Lophotrochozoa</taxon>
        <taxon>Mollusca</taxon>
        <taxon>Cephalopoda</taxon>
        <taxon>Coleoidea</taxon>
        <taxon>Decapodiformes</taxon>
        <taxon>Sepiida</taxon>
        <taxon>Sepiina</taxon>
        <taxon>Sepiidae</taxon>
        <taxon>Acanthosepion</taxon>
    </lineage>
</organism>
<gene>
    <name evidence="10" type="ORF">SPHA_48877</name>
</gene>
<dbReference type="OrthoDB" id="10253408at2759"/>
<dbReference type="EC" id="3.4.22.15" evidence="10"/>
<dbReference type="PANTHER" id="PTHR12411">
    <property type="entry name" value="CYSTEINE PROTEASE FAMILY C1-RELATED"/>
    <property type="match status" value="1"/>
</dbReference>
<feature type="domain" description="Peptidase C1A papain C-terminal" evidence="8">
    <location>
        <begin position="836"/>
        <end position="1052"/>
    </location>
</feature>
<evidence type="ECO:0000256" key="1">
    <source>
        <dbReference type="ARBA" id="ARBA00008455"/>
    </source>
</evidence>
<sequence length="1058" mass="118371">MHCLSSVRYAIAILGLPSCDPARQSTQGRTDYTTALSASILSLCKRRRALYSSTDIQGSTGPRIPLFHPAYLQAVALKPDNAPSRLHDRTETIIFVDEVADILEHVPEQEPYTRLKDAILKQTGRSDEELLRELFTHVTRGDRTPSQLLRFMRSRLGKHSMAESILRELWMDNLPTTITQILAPIADNTPLDHISCRIYECSFPAHREARCRRPAVGDGEHGVPAGIDESTRNYAGTITDSALGQKIARHPANTAPKPSRKTKQPAGRSGRTPRQKHTKPPFLLDTGAAISVIPPKEQQDRKATPYKLQAANGSTIETYGAKTLTLNIGMRRDFTWTFTQADVKTPILGADFLAHYDLAVHMNTRTLSDNTTNIAVKGTLSRHNTTGISVTTCHRREYIEILNRYSDLIQPLAGTGPAKHQTQHHIKTSGQPTFSHPRRLPPHKLEYAQKEFNNMLQDGFIRPSDSPYTSPLHLVPKPGSTDFRVCVDYRRLNATTIPDRYPVPTHSRFFASGLQGTLADELPPLTYADHTKQPRPAAARASRAVRPPHQQQPRPAAARASRAVRPPHQQQPRPAAARASRAVRPPHQQQPRPAAARASRAVRPPHQQQPRPADISSSQGQQTSAAAARASRTVQLHHQQQRRRHQQQPTLGLPSCDPARQSTQGRTDYTTALSASILSLCKRRRALYSSTDIQGSTGPRTPLFHPAYLQAKRLPNKFYQIFEMYLAVVLTILLPVSASVLISPDSKLDNEWELFKSKFRKTYEKEEEFFRRMTWESHNYLIDRHNRKADDNIHTFRLAMNEYGDLTHTEFIRLMNGYKGKPIKKTGHKVSVPKDLPESVDWRKKGYVTDIKNQGACGSCWAFSATGALEGQHFRQTGNLVSLSEQNLVDCSYPEGNNGCNGGLMDQAFQYIKENGGIDTEESYPYEAKESECHYNKTYKGATDIGYVDVESGDEDALKEAVATVGPISAAIDAATYEFRFYHSGVFSDKDCSSERLDHGVLVVGYGISENGMDFWEVKNSWGKSWGNEGYIRMSRNNDNNCGIATQTSYPIVKLKLN</sequence>
<dbReference type="CDD" id="cd02248">
    <property type="entry name" value="Peptidase_C1A"/>
    <property type="match status" value="1"/>
</dbReference>
<dbReference type="InterPro" id="IPR001969">
    <property type="entry name" value="Aspartic_peptidase_AS"/>
</dbReference>
<evidence type="ECO:0000256" key="7">
    <source>
        <dbReference type="SAM" id="MobiDB-lite"/>
    </source>
</evidence>
<proteinExistence type="inferred from homology"/>
<keyword evidence="5" id="KW-0865">Zymogen</keyword>
<dbReference type="FunFam" id="3.90.70.10:FF:000006">
    <property type="entry name" value="Cathepsin S"/>
    <property type="match status" value="1"/>
</dbReference>
<comment type="caution">
    <text evidence="10">The sequence shown here is derived from an EMBL/GenBank/DDBJ whole genome shotgun (WGS) entry which is preliminary data.</text>
</comment>
<evidence type="ECO:0000256" key="5">
    <source>
        <dbReference type="ARBA" id="ARBA00023145"/>
    </source>
</evidence>
<keyword evidence="11" id="KW-1185">Reference proteome</keyword>
<dbReference type="Pfam" id="PF08246">
    <property type="entry name" value="Inhibitor_I29"/>
    <property type="match status" value="1"/>
</dbReference>
<comment type="similarity">
    <text evidence="1">Belongs to the peptidase C1 family.</text>
</comment>
<dbReference type="GO" id="GO:0004190">
    <property type="term" value="F:aspartic-type endopeptidase activity"/>
    <property type="evidence" value="ECO:0007669"/>
    <property type="project" value="InterPro"/>
</dbReference>
<dbReference type="InterPro" id="IPR013201">
    <property type="entry name" value="Prot_inhib_I29"/>
</dbReference>
<dbReference type="AlphaFoldDB" id="A0A812D8I8"/>
<keyword evidence="2" id="KW-0645">Protease</keyword>
<feature type="region of interest" description="Disordered" evidence="7">
    <location>
        <begin position="526"/>
        <end position="668"/>
    </location>
</feature>
<evidence type="ECO:0000313" key="11">
    <source>
        <dbReference type="Proteomes" id="UP000597762"/>
    </source>
</evidence>
<dbReference type="SUPFAM" id="SSF56672">
    <property type="entry name" value="DNA/RNA polymerases"/>
    <property type="match status" value="1"/>
</dbReference>
<dbReference type="PROSITE" id="PS00639">
    <property type="entry name" value="THIOL_PROTEASE_HIS"/>
    <property type="match status" value="1"/>
</dbReference>
<dbReference type="InterPro" id="IPR013128">
    <property type="entry name" value="Peptidase_C1A"/>
</dbReference>
<dbReference type="InterPro" id="IPR038765">
    <property type="entry name" value="Papain-like_cys_pep_sf"/>
</dbReference>
<keyword evidence="6" id="KW-1015">Disulfide bond</keyword>
<dbReference type="GO" id="GO:0004197">
    <property type="term" value="F:cysteine-type endopeptidase activity"/>
    <property type="evidence" value="ECO:0007669"/>
    <property type="project" value="UniProtKB-EC"/>
</dbReference>
<dbReference type="Gene3D" id="3.90.70.10">
    <property type="entry name" value="Cysteine proteinases"/>
    <property type="match status" value="1"/>
</dbReference>
<protein>
    <submittedName>
        <fullName evidence="10">CTSL</fullName>
        <ecNumber evidence="10">3.4.22.15</ecNumber>
    </submittedName>
</protein>
<dbReference type="InterPro" id="IPR021109">
    <property type="entry name" value="Peptidase_aspartic_dom_sf"/>
</dbReference>
<dbReference type="SUPFAM" id="SSF50630">
    <property type="entry name" value="Acid proteases"/>
    <property type="match status" value="1"/>
</dbReference>
<name>A0A812D8I8_ACAPH</name>
<dbReference type="Pfam" id="PF00112">
    <property type="entry name" value="Peptidase_C1"/>
    <property type="match status" value="1"/>
</dbReference>
<dbReference type="SMART" id="SM00645">
    <property type="entry name" value="Pept_C1"/>
    <property type="match status" value="1"/>
</dbReference>
<dbReference type="PROSITE" id="PS00141">
    <property type="entry name" value="ASP_PROTEASE"/>
    <property type="match status" value="1"/>
</dbReference>
<dbReference type="InterPro" id="IPR039417">
    <property type="entry name" value="Peptidase_C1A_papain-like"/>
</dbReference>
<dbReference type="Gene3D" id="3.10.10.10">
    <property type="entry name" value="HIV Type 1 Reverse Transcriptase, subunit A, domain 1"/>
    <property type="match status" value="1"/>
</dbReference>
<dbReference type="InterPro" id="IPR000668">
    <property type="entry name" value="Peptidase_C1A_C"/>
</dbReference>
<dbReference type="Gene3D" id="2.40.70.10">
    <property type="entry name" value="Acid Proteases"/>
    <property type="match status" value="1"/>
</dbReference>
<evidence type="ECO:0000256" key="2">
    <source>
        <dbReference type="ARBA" id="ARBA00022670"/>
    </source>
</evidence>